<name>H1YEL5_9SPHI</name>
<dbReference type="EMBL" id="CM001403">
    <property type="protein sequence ID" value="EHQ30775.1"/>
    <property type="molecule type" value="Genomic_DNA"/>
</dbReference>
<sequence length="536" mass="57715">MKNKITLRKTFFFLSSLLLLTPLGCKKETIKSSNNKYAIPNTISSYAVTPVTFDWETVDWMPTPAGQAQIPPPWVGQGSITSVYGIDVANDHKAADGWILVYNTFDANASGSLTNPYFILYNTYRGLMRIYLYTTTPFNYPSTYIVDGLKVVSNHSSSMLNFLGTDIVDPAQNQLSFSQIEPAPADGSQPLATNKWYMLQYEMAYDPQVTTLGYQDIQLSWFTNYNSVSTISLGGTETGTIKTAVGAPSDPLNTALQNGGAVAGKAAVSFIGSQILNNVSQTGDVNNKVGLPNVIFTKIKDAVSSALGAATGNIPGAIVGIFSAIIGGTSNSTPTMNLNLNSTITLKGTQTSSGSFPSSPTSVYVPGSIITSNAQNYIPLYNQPLGMFNLSARPTVQIKRNHTPDGQGYYTTTYTLTTGMDQILKFNPAVINTSSTGAHIANINALVVAIQNADPTPYYGFQTTGNLEQVGTYTAITQALDDDDEPVTLQLQFQRDLNPNPQVAVRISFDVIPNNGAPKSSIIKTFWANSNIQDAY</sequence>
<evidence type="ECO:0000313" key="1">
    <source>
        <dbReference type="EMBL" id="EHQ30775.1"/>
    </source>
</evidence>
<protein>
    <submittedName>
        <fullName evidence="1">Uncharacterized protein</fullName>
    </submittedName>
</protein>
<reference evidence="1" key="1">
    <citation type="submission" date="2011-09" db="EMBL/GenBank/DDBJ databases">
        <title>The permanent draft genome of Mucilaginibacter paludis DSM 18603.</title>
        <authorList>
            <consortium name="US DOE Joint Genome Institute (JGI-PGF)"/>
            <person name="Lucas S."/>
            <person name="Han J."/>
            <person name="Lapidus A."/>
            <person name="Bruce D."/>
            <person name="Goodwin L."/>
            <person name="Pitluck S."/>
            <person name="Peters L."/>
            <person name="Kyrpides N."/>
            <person name="Mavromatis K."/>
            <person name="Ivanova N."/>
            <person name="Mikhailova N."/>
            <person name="Held B."/>
            <person name="Detter J.C."/>
            <person name="Tapia R."/>
            <person name="Han C."/>
            <person name="Land M."/>
            <person name="Hauser L."/>
            <person name="Markowitz V."/>
            <person name="Cheng J.-F."/>
            <person name="Hugenholtz P."/>
            <person name="Woyke T."/>
            <person name="Wu D."/>
            <person name="Tindall B."/>
            <person name="Brambilla E."/>
            <person name="Klenk H.-P."/>
            <person name="Eisen J.A."/>
        </authorList>
    </citation>
    <scope>NUCLEOTIDE SEQUENCE [LARGE SCALE GENOMIC DNA]</scope>
    <source>
        <strain evidence="1">DSM 18603</strain>
    </source>
</reference>
<organism evidence="1 2">
    <name type="scientific">Mucilaginibacter paludis DSM 18603</name>
    <dbReference type="NCBI Taxonomy" id="714943"/>
    <lineage>
        <taxon>Bacteria</taxon>
        <taxon>Pseudomonadati</taxon>
        <taxon>Bacteroidota</taxon>
        <taxon>Sphingobacteriia</taxon>
        <taxon>Sphingobacteriales</taxon>
        <taxon>Sphingobacteriaceae</taxon>
        <taxon>Mucilaginibacter</taxon>
    </lineage>
</organism>
<proteinExistence type="predicted"/>
<evidence type="ECO:0000313" key="2">
    <source>
        <dbReference type="Proteomes" id="UP000002774"/>
    </source>
</evidence>
<gene>
    <name evidence="1" type="ORF">Mucpa_6725</name>
</gene>
<dbReference type="OrthoDB" id="1098499at2"/>
<dbReference type="AlphaFoldDB" id="H1YEL5"/>
<dbReference type="Proteomes" id="UP000002774">
    <property type="component" value="Chromosome"/>
</dbReference>
<dbReference type="eggNOG" id="ENOG5032SD8">
    <property type="taxonomic scope" value="Bacteria"/>
</dbReference>
<keyword evidence="2" id="KW-1185">Reference proteome</keyword>
<accession>H1YEL5</accession>
<dbReference type="HOGENOM" id="CLU_477074_0_0_10"/>
<dbReference type="RefSeq" id="WP_008512738.1">
    <property type="nucleotide sequence ID" value="NZ_CM001403.1"/>
</dbReference>